<dbReference type="InterPro" id="IPR036916">
    <property type="entry name" value="Sda_sf"/>
</dbReference>
<sequence>MSLSLIFISDEKLKSAQSKAKELKLDVEFLKLLEDEIKRRNLTEFIYKNDTQLKEHDNTDSELLNNCV</sequence>
<dbReference type="EMBL" id="LQXD01000044">
    <property type="protein sequence ID" value="OIJ22591.1"/>
    <property type="molecule type" value="Genomic_DNA"/>
</dbReference>
<feature type="coiled-coil region" evidence="1">
    <location>
        <begin position="13"/>
        <end position="40"/>
    </location>
</feature>
<proteinExistence type="predicted"/>
<evidence type="ECO:0008006" key="3">
    <source>
        <dbReference type="Google" id="ProtNLM"/>
    </source>
</evidence>
<dbReference type="Pfam" id="PF08970">
    <property type="entry name" value="Sda"/>
    <property type="match status" value="1"/>
</dbReference>
<dbReference type="RefSeq" id="WP_071316171.1">
    <property type="nucleotide sequence ID" value="NZ_CP063356.2"/>
</dbReference>
<comment type="caution">
    <text evidence="2">The sequence shown here is derived from an EMBL/GenBank/DDBJ whole genome shotgun (WGS) entry which is preliminary data.</text>
</comment>
<name>A0A1S2MCY0_9BACI</name>
<dbReference type="Gene3D" id="1.10.287.1100">
    <property type="entry name" value="Sporulation inhibitor A"/>
    <property type="match status" value="1"/>
</dbReference>
<keyword evidence="1" id="KW-0175">Coiled coil</keyword>
<gene>
    <name evidence="2" type="ORF">AWH56_05500</name>
</gene>
<dbReference type="InterPro" id="IPR015064">
    <property type="entry name" value="Sda"/>
</dbReference>
<evidence type="ECO:0000313" key="2">
    <source>
        <dbReference type="EMBL" id="OIJ22591.1"/>
    </source>
</evidence>
<evidence type="ECO:0000256" key="1">
    <source>
        <dbReference type="SAM" id="Coils"/>
    </source>
</evidence>
<dbReference type="SUPFAM" id="SSF100985">
    <property type="entry name" value="Sporulation inhibitor Sda"/>
    <property type="match status" value="1"/>
</dbReference>
<dbReference type="AlphaFoldDB" id="A0A1S2MCY0"/>
<reference evidence="2" key="1">
    <citation type="submission" date="2016-10" db="EMBL/GenBank/DDBJ databases">
        <title>Draft genome sequences of four alkaliphilic bacteria belonging to the Anaerobacillus genus.</title>
        <authorList>
            <person name="Bassil N.M."/>
            <person name="Lloyd J.R."/>
        </authorList>
    </citation>
    <scope>NUCLEOTIDE SEQUENCE [LARGE SCALE GENOMIC DNA]</scope>
    <source>
        <strain evidence="2">NB2006</strain>
    </source>
</reference>
<accession>A0A1S2MCY0</accession>
<organism evidence="2">
    <name type="scientific">Anaerobacillus isosaccharinicus</name>
    <dbReference type="NCBI Taxonomy" id="1532552"/>
    <lineage>
        <taxon>Bacteria</taxon>
        <taxon>Bacillati</taxon>
        <taxon>Bacillota</taxon>
        <taxon>Bacilli</taxon>
        <taxon>Bacillales</taxon>
        <taxon>Bacillaceae</taxon>
        <taxon>Anaerobacillus</taxon>
    </lineage>
</organism>
<protein>
    <recommendedName>
        <fullName evidence="3">Sporulation protein</fullName>
    </recommendedName>
</protein>